<accession>A0A5B9ECC9</accession>
<dbReference type="SUPFAM" id="SSF89550">
    <property type="entry name" value="PHP domain-like"/>
    <property type="match status" value="1"/>
</dbReference>
<dbReference type="OrthoDB" id="102997at2"/>
<reference evidence="1 2" key="1">
    <citation type="submission" date="2019-08" db="EMBL/GenBank/DDBJ databases">
        <title>Complete genome sequence of Terriglobus albidus strain ORNL.</title>
        <authorList>
            <person name="Podar M."/>
        </authorList>
    </citation>
    <scope>NUCLEOTIDE SEQUENCE [LARGE SCALE GENOMIC DNA]</scope>
    <source>
        <strain evidence="1 2">ORNL</strain>
    </source>
</reference>
<organism evidence="1 2">
    <name type="scientific">Terriglobus albidus</name>
    <dbReference type="NCBI Taxonomy" id="1592106"/>
    <lineage>
        <taxon>Bacteria</taxon>
        <taxon>Pseudomonadati</taxon>
        <taxon>Acidobacteriota</taxon>
        <taxon>Terriglobia</taxon>
        <taxon>Terriglobales</taxon>
        <taxon>Acidobacteriaceae</taxon>
        <taxon>Terriglobus</taxon>
    </lineage>
</organism>
<gene>
    <name evidence="1" type="ORF">FTW19_18295</name>
</gene>
<dbReference type="AlphaFoldDB" id="A0A5B9ECC9"/>
<evidence type="ECO:0000313" key="2">
    <source>
        <dbReference type="Proteomes" id="UP000321820"/>
    </source>
</evidence>
<name>A0A5B9ECC9_9BACT</name>
<keyword evidence="2" id="KW-1185">Reference proteome</keyword>
<dbReference type="EMBL" id="CP042806">
    <property type="protein sequence ID" value="QEE29762.1"/>
    <property type="molecule type" value="Genomic_DNA"/>
</dbReference>
<dbReference type="Proteomes" id="UP000321820">
    <property type="component" value="Chromosome"/>
</dbReference>
<evidence type="ECO:0000313" key="1">
    <source>
        <dbReference type="EMBL" id="QEE29762.1"/>
    </source>
</evidence>
<sequence>MSSVITCSWKERVNTRVFRSGVSLHSHTNQSKETLNFIAAMGNKIPWLERFVRSREEKCAGQYGLKLDFDRAYWTPPLTPMQSLDLERGQIENGLQLSGMVSISDHDDINAPLLLRATNAAEDLPISVEWSAPFGTTTFHLGIHNLPAATCQQWMARMEALTATPNEQELRSILAELHEIKQVLIVFNHPLWDLYDIGPERHIIEVERFLRDCGGLVHALELNGLRNWHENRDVIALAGRWGMLLISGGDRHGTEPNANVNLTRATSFAEFVQEIRVERVSHVHFMPQYAEPWKHRVLESTLAAIRNYPEFPEGSRKWDERVFHPDANGVMQPISAMWQKGRAPWYIGASLTAVRMMGSAPFWHGLRMAWSEAEPEFKLAE</sequence>
<dbReference type="InterPro" id="IPR016195">
    <property type="entry name" value="Pol/histidinol_Pase-like"/>
</dbReference>
<dbReference type="RefSeq" id="WP_147649032.1">
    <property type="nucleotide sequence ID" value="NZ_CP042806.1"/>
</dbReference>
<protein>
    <submittedName>
        <fullName evidence="1">Uncharacterized protein</fullName>
    </submittedName>
</protein>
<dbReference type="Gene3D" id="3.20.20.140">
    <property type="entry name" value="Metal-dependent hydrolases"/>
    <property type="match status" value="1"/>
</dbReference>
<proteinExistence type="predicted"/>
<dbReference type="KEGG" id="talb:FTW19_18295"/>